<protein>
    <submittedName>
        <fullName evidence="2">(salmon louse) hypothetical protein</fullName>
    </submittedName>
</protein>
<dbReference type="InterPro" id="IPR013087">
    <property type="entry name" value="Znf_C2H2_type"/>
</dbReference>
<reference evidence="2" key="1">
    <citation type="submission" date="2021-02" db="EMBL/GenBank/DDBJ databases">
        <authorList>
            <person name="Bekaert M."/>
        </authorList>
    </citation>
    <scope>NUCLEOTIDE SEQUENCE</scope>
    <source>
        <strain evidence="2">IoA-00</strain>
    </source>
</reference>
<evidence type="ECO:0000313" key="3">
    <source>
        <dbReference type="Proteomes" id="UP000675881"/>
    </source>
</evidence>
<dbReference type="CDD" id="cd18315">
    <property type="entry name" value="BTB_POZ_BAB-like"/>
    <property type="match status" value="1"/>
</dbReference>
<dbReference type="Gene3D" id="3.30.710.10">
    <property type="entry name" value="Potassium Channel Kv1.1, Chain A"/>
    <property type="match status" value="1"/>
</dbReference>
<gene>
    <name evidence="2" type="ORF">LSAA_14479</name>
</gene>
<sequence length="373" mass="42865">MEYHENLCIKWNEYESTFKQGLCELLHNEELFDVTLISGSRVIKAHKVILSACSPVFRSIIQSVSFHPHPVIYLKDINFDHLELILSFLYYGEMRVASDEINDLLCVADVFQIKGLYNNTITSATINGEDIFIQSNSVEKSQQNYSIVQDQSRSASRSLQNSYLNNSEYSALKTKEENKSSSCTLHPSKSKDLYSSINKSFQHQSCNTNPNKECQDIFAPNSSLNTKRENPDESFLYSLESSYNPDLVDGVQSNCDGDVSYDMANSSSRYLNNACGREAEGANISTKDDNEKYHQSLKPEIKKHFKKSINKGFECKKCKFTTFDRTCINRHIEYRHMITKGFCCHVCNKNYKTICTLKRHNTHFHKRESDVIM</sequence>
<dbReference type="GO" id="GO:0048468">
    <property type="term" value="P:cell development"/>
    <property type="evidence" value="ECO:0007669"/>
    <property type="project" value="UniProtKB-ARBA"/>
</dbReference>
<dbReference type="PROSITE" id="PS50157">
    <property type="entry name" value="ZINC_FINGER_C2H2_2"/>
    <property type="match status" value="1"/>
</dbReference>
<dbReference type="Proteomes" id="UP000675881">
    <property type="component" value="Chromosome 8"/>
</dbReference>
<dbReference type="InterPro" id="IPR051095">
    <property type="entry name" value="Dros_DevTransReg"/>
</dbReference>
<evidence type="ECO:0000256" key="1">
    <source>
        <dbReference type="ARBA" id="ARBA00023242"/>
    </source>
</evidence>
<dbReference type="PANTHER" id="PTHR23110:SF109">
    <property type="entry name" value="FI07618P-RELATED"/>
    <property type="match status" value="1"/>
</dbReference>
<dbReference type="EMBL" id="HG994587">
    <property type="protein sequence ID" value="CAF3018845.1"/>
    <property type="molecule type" value="Genomic_DNA"/>
</dbReference>
<dbReference type="InterPro" id="IPR011333">
    <property type="entry name" value="SKP1/BTB/POZ_sf"/>
</dbReference>
<dbReference type="GO" id="GO:0003006">
    <property type="term" value="P:developmental process involved in reproduction"/>
    <property type="evidence" value="ECO:0007669"/>
    <property type="project" value="UniProtKB-ARBA"/>
</dbReference>
<dbReference type="PANTHER" id="PTHR23110">
    <property type="entry name" value="BTB DOMAIN TRANSCRIPTION FACTOR"/>
    <property type="match status" value="1"/>
</dbReference>
<organism evidence="2 3">
    <name type="scientific">Lepeophtheirus salmonis</name>
    <name type="common">Salmon louse</name>
    <name type="synonym">Caligus salmonis</name>
    <dbReference type="NCBI Taxonomy" id="72036"/>
    <lineage>
        <taxon>Eukaryota</taxon>
        <taxon>Metazoa</taxon>
        <taxon>Ecdysozoa</taxon>
        <taxon>Arthropoda</taxon>
        <taxon>Crustacea</taxon>
        <taxon>Multicrustacea</taxon>
        <taxon>Hexanauplia</taxon>
        <taxon>Copepoda</taxon>
        <taxon>Siphonostomatoida</taxon>
        <taxon>Caligidae</taxon>
        <taxon>Lepeophtheirus</taxon>
    </lineage>
</organism>
<dbReference type="PROSITE" id="PS00028">
    <property type="entry name" value="ZINC_FINGER_C2H2_1"/>
    <property type="match status" value="1"/>
</dbReference>
<dbReference type="GO" id="GO:0006357">
    <property type="term" value="P:regulation of transcription by RNA polymerase II"/>
    <property type="evidence" value="ECO:0007669"/>
    <property type="project" value="TreeGrafter"/>
</dbReference>
<dbReference type="Gene3D" id="3.30.160.60">
    <property type="entry name" value="Classic Zinc Finger"/>
    <property type="match status" value="1"/>
</dbReference>
<dbReference type="SMART" id="SM00355">
    <property type="entry name" value="ZnF_C2H2"/>
    <property type="match status" value="2"/>
</dbReference>
<dbReference type="OrthoDB" id="2359033at2759"/>
<dbReference type="PROSITE" id="PS50097">
    <property type="entry name" value="BTB"/>
    <property type="match status" value="1"/>
</dbReference>
<dbReference type="InterPro" id="IPR000210">
    <property type="entry name" value="BTB/POZ_dom"/>
</dbReference>
<keyword evidence="3" id="KW-1185">Reference proteome</keyword>
<keyword evidence="1" id="KW-0539">Nucleus</keyword>
<dbReference type="GO" id="GO:0048513">
    <property type="term" value="P:animal organ development"/>
    <property type="evidence" value="ECO:0007669"/>
    <property type="project" value="UniProtKB-ARBA"/>
</dbReference>
<dbReference type="AlphaFoldDB" id="A0A7R8D3Y1"/>
<evidence type="ECO:0000313" key="2">
    <source>
        <dbReference type="EMBL" id="CAF3018845.1"/>
    </source>
</evidence>
<proteinExistence type="predicted"/>
<name>A0A7R8D3Y1_LEPSM</name>
<accession>A0A7R8D3Y1</accession>
<dbReference type="SMART" id="SM00225">
    <property type="entry name" value="BTB"/>
    <property type="match status" value="1"/>
</dbReference>
<dbReference type="SUPFAM" id="SSF54695">
    <property type="entry name" value="POZ domain"/>
    <property type="match status" value="1"/>
</dbReference>
<dbReference type="Pfam" id="PF00651">
    <property type="entry name" value="BTB"/>
    <property type="match status" value="1"/>
</dbReference>
<dbReference type="GO" id="GO:0005634">
    <property type="term" value="C:nucleus"/>
    <property type="evidence" value="ECO:0007669"/>
    <property type="project" value="TreeGrafter"/>
</dbReference>